<evidence type="ECO:0000256" key="4">
    <source>
        <dbReference type="ARBA" id="ARBA00022475"/>
    </source>
</evidence>
<feature type="compositionally biased region" description="Basic residues" evidence="10">
    <location>
        <begin position="75"/>
        <end position="88"/>
    </location>
</feature>
<dbReference type="Proteomes" id="UP000256650">
    <property type="component" value="Unassembled WGS sequence"/>
</dbReference>
<evidence type="ECO:0000256" key="11">
    <source>
        <dbReference type="SAM" id="Phobius"/>
    </source>
</evidence>
<keyword evidence="6 11" id="KW-0812">Transmembrane</keyword>
<dbReference type="RefSeq" id="WP_115552066.1">
    <property type="nucleotide sequence ID" value="NZ_CAORSE010000013.1"/>
</dbReference>
<keyword evidence="7" id="KW-0653">Protein transport</keyword>
<dbReference type="Pfam" id="PF03544">
    <property type="entry name" value="TonB_C"/>
    <property type="match status" value="1"/>
</dbReference>
<dbReference type="InterPro" id="IPR051045">
    <property type="entry name" value="TonB-dependent_transducer"/>
</dbReference>
<dbReference type="AlphaFoldDB" id="A0A3D8IAD1"/>
<evidence type="ECO:0000256" key="5">
    <source>
        <dbReference type="ARBA" id="ARBA00022519"/>
    </source>
</evidence>
<keyword evidence="14" id="KW-1185">Reference proteome</keyword>
<keyword evidence="9 11" id="KW-0472">Membrane</keyword>
<dbReference type="InterPro" id="IPR037682">
    <property type="entry name" value="TonB_C"/>
</dbReference>
<keyword evidence="3" id="KW-0813">Transport</keyword>
<dbReference type="GO" id="GO:0098797">
    <property type="term" value="C:plasma membrane protein complex"/>
    <property type="evidence" value="ECO:0007669"/>
    <property type="project" value="TreeGrafter"/>
</dbReference>
<evidence type="ECO:0000313" key="14">
    <source>
        <dbReference type="Proteomes" id="UP000256650"/>
    </source>
</evidence>
<evidence type="ECO:0000259" key="12">
    <source>
        <dbReference type="PROSITE" id="PS52015"/>
    </source>
</evidence>
<dbReference type="GO" id="GO:0031992">
    <property type="term" value="F:energy transducer activity"/>
    <property type="evidence" value="ECO:0007669"/>
    <property type="project" value="TreeGrafter"/>
</dbReference>
<keyword evidence="5" id="KW-0997">Cell inner membrane</keyword>
<keyword evidence="4" id="KW-1003">Cell membrane</keyword>
<dbReference type="NCBIfam" id="TIGR01352">
    <property type="entry name" value="tonB_Cterm"/>
    <property type="match status" value="1"/>
</dbReference>
<evidence type="ECO:0000256" key="9">
    <source>
        <dbReference type="ARBA" id="ARBA00023136"/>
    </source>
</evidence>
<evidence type="ECO:0000256" key="1">
    <source>
        <dbReference type="ARBA" id="ARBA00004383"/>
    </source>
</evidence>
<comment type="subcellular location">
    <subcellularLocation>
        <location evidence="1">Cell inner membrane</location>
        <topology evidence="1">Single-pass membrane protein</topology>
        <orientation evidence="1">Periplasmic side</orientation>
    </subcellularLocation>
</comment>
<feature type="domain" description="TonB C-terminal" evidence="12">
    <location>
        <begin position="129"/>
        <end position="217"/>
    </location>
</feature>
<dbReference type="OrthoDB" id="5324668at2"/>
<dbReference type="InterPro" id="IPR006260">
    <property type="entry name" value="TonB/TolA_C"/>
</dbReference>
<evidence type="ECO:0000256" key="3">
    <source>
        <dbReference type="ARBA" id="ARBA00022448"/>
    </source>
</evidence>
<evidence type="ECO:0000256" key="2">
    <source>
        <dbReference type="ARBA" id="ARBA00006555"/>
    </source>
</evidence>
<comment type="caution">
    <text evidence="13">The sequence shown here is derived from an EMBL/GenBank/DDBJ whole genome shotgun (WGS) entry which is preliminary data.</text>
</comment>
<organism evidence="13 14">
    <name type="scientific">Helicobacter ganmani</name>
    <dbReference type="NCBI Taxonomy" id="60246"/>
    <lineage>
        <taxon>Bacteria</taxon>
        <taxon>Pseudomonadati</taxon>
        <taxon>Campylobacterota</taxon>
        <taxon>Epsilonproteobacteria</taxon>
        <taxon>Campylobacterales</taxon>
        <taxon>Helicobacteraceae</taxon>
        <taxon>Helicobacter</taxon>
    </lineage>
</organism>
<evidence type="ECO:0000256" key="7">
    <source>
        <dbReference type="ARBA" id="ARBA00022927"/>
    </source>
</evidence>
<evidence type="ECO:0000256" key="8">
    <source>
        <dbReference type="ARBA" id="ARBA00022989"/>
    </source>
</evidence>
<comment type="similarity">
    <text evidence="2">Belongs to the TonB family.</text>
</comment>
<proteinExistence type="inferred from homology"/>
<evidence type="ECO:0000256" key="10">
    <source>
        <dbReference type="SAM" id="MobiDB-lite"/>
    </source>
</evidence>
<dbReference type="PANTHER" id="PTHR33446">
    <property type="entry name" value="PROTEIN TONB-RELATED"/>
    <property type="match status" value="1"/>
</dbReference>
<dbReference type="SUPFAM" id="SSF74653">
    <property type="entry name" value="TolA/TonB C-terminal domain"/>
    <property type="match status" value="1"/>
</dbReference>
<accession>A0A3D8IAD1</accession>
<feature type="region of interest" description="Disordered" evidence="10">
    <location>
        <begin position="75"/>
        <end position="119"/>
    </location>
</feature>
<dbReference type="PROSITE" id="PS52015">
    <property type="entry name" value="TONB_CTD"/>
    <property type="match status" value="1"/>
</dbReference>
<dbReference type="GO" id="GO:0015031">
    <property type="term" value="P:protein transport"/>
    <property type="evidence" value="ECO:0007669"/>
    <property type="project" value="UniProtKB-KW"/>
</dbReference>
<dbReference type="Gene3D" id="3.30.1150.10">
    <property type="match status" value="1"/>
</dbReference>
<name>A0A3D8IAD1_9HELI</name>
<dbReference type="GO" id="GO:0055085">
    <property type="term" value="P:transmembrane transport"/>
    <property type="evidence" value="ECO:0007669"/>
    <property type="project" value="InterPro"/>
</dbReference>
<dbReference type="GeneID" id="82536215"/>
<keyword evidence="8 11" id="KW-1133">Transmembrane helix</keyword>
<evidence type="ECO:0000313" key="13">
    <source>
        <dbReference type="EMBL" id="RDU62005.1"/>
    </source>
</evidence>
<evidence type="ECO:0000256" key="6">
    <source>
        <dbReference type="ARBA" id="ARBA00022692"/>
    </source>
</evidence>
<protein>
    <recommendedName>
        <fullName evidence="12">TonB C-terminal domain-containing protein</fullName>
    </recommendedName>
</protein>
<gene>
    <name evidence="13" type="ORF">CQA43_07960</name>
</gene>
<sequence>MNALSTHKAQAFYLTTLCFLPLVIGFFNYFLIFKINPKNQENFTLSMQQFIAQSYIAHPQQSAQQPYMENKKPIPKKHKIHKKHKHIRDKSFSQNQTTTQPQNNTNPVSPSNTSGTETQFFSYGKDNNPFLKAVKLAIDSATTYPRQARKIRIQGKVLVEFLWTQQKQLKDLKIIKSSGYEILDKNTLQTIQRASVDFPVYTNNVRLQIPIIYQLKD</sequence>
<feature type="transmembrane region" description="Helical" evidence="11">
    <location>
        <begin position="12"/>
        <end position="32"/>
    </location>
</feature>
<dbReference type="EMBL" id="NXLS01000009">
    <property type="protein sequence ID" value="RDU62005.1"/>
    <property type="molecule type" value="Genomic_DNA"/>
</dbReference>
<reference evidence="13 14" key="1">
    <citation type="submission" date="2018-04" db="EMBL/GenBank/DDBJ databases">
        <title>Novel Campyloabacter and Helicobacter Species and Strains.</title>
        <authorList>
            <person name="Mannion A.J."/>
            <person name="Shen Z."/>
            <person name="Fox J.G."/>
        </authorList>
    </citation>
    <scope>NUCLEOTIDE SEQUENCE [LARGE SCALE GENOMIC DNA]</scope>
    <source>
        <strain evidence="13 14">MIT 99-5101</strain>
    </source>
</reference>
<feature type="compositionally biased region" description="Low complexity" evidence="10">
    <location>
        <begin position="93"/>
        <end position="114"/>
    </location>
</feature>
<dbReference type="PANTHER" id="PTHR33446:SF2">
    <property type="entry name" value="PROTEIN TONB"/>
    <property type="match status" value="1"/>
</dbReference>